<dbReference type="Proteomes" id="UP000017840">
    <property type="component" value="Unassembled WGS sequence"/>
</dbReference>
<dbReference type="AlphaFoldDB" id="V4IV40"/>
<gene>
    <name evidence="1" type="ORF">K933_16182</name>
</gene>
<dbReference type="PATRIC" id="fig|1324957.4.peg.3286"/>
<organism evidence="1 2">
    <name type="scientific">Candidatus Halobonum tyrrellensis G22</name>
    <dbReference type="NCBI Taxonomy" id="1324957"/>
    <lineage>
        <taxon>Archaea</taxon>
        <taxon>Methanobacteriati</taxon>
        <taxon>Methanobacteriota</taxon>
        <taxon>Stenosarchaea group</taxon>
        <taxon>Halobacteria</taxon>
        <taxon>Halobacteriales</taxon>
        <taxon>Haloferacaceae</taxon>
        <taxon>Candidatus Halobonum</taxon>
    </lineage>
</organism>
<dbReference type="STRING" id="1324957.K933_16182"/>
<protein>
    <recommendedName>
        <fullName evidence="3">Terminal quinol oxidase subunit</fullName>
    </recommendedName>
</protein>
<dbReference type="EMBL" id="ASGZ01000064">
    <property type="protein sequence ID" value="ESP87072.1"/>
    <property type="molecule type" value="Genomic_DNA"/>
</dbReference>
<dbReference type="eggNOG" id="arCOG03070">
    <property type="taxonomic scope" value="Archaea"/>
</dbReference>
<name>V4IV40_9EURY</name>
<accession>V4IV40</accession>
<evidence type="ECO:0008006" key="3">
    <source>
        <dbReference type="Google" id="ProtNLM"/>
    </source>
</evidence>
<keyword evidence="2" id="KW-1185">Reference proteome</keyword>
<evidence type="ECO:0000313" key="2">
    <source>
        <dbReference type="Proteomes" id="UP000017840"/>
    </source>
</evidence>
<comment type="caution">
    <text evidence="1">The sequence shown here is derived from an EMBL/GenBank/DDBJ whole genome shotgun (WGS) entry which is preliminary data.</text>
</comment>
<sequence length="110" mass="12031">MLAYTAFENLRDLEGQIGYAEANGVPLADKLVPFGSGMLGVGSIGVLLWRMPVLAAGAVGSFLLGVTPTMHDFWNEEDDQQRQVELYQFVKNVVILGAVIDLLRQGLEQH</sequence>
<reference evidence="1 2" key="1">
    <citation type="journal article" date="2013" name="Genome Announc.">
        <title>Draft Genome Sequence of 'Candidatus Halobonum tyrrellensis' Strain G22, Isolated from the Hypersaline Waters of Lake Tyrrell, Australia.</title>
        <authorList>
            <person name="Ugalde J.A."/>
            <person name="Narasingarao P."/>
            <person name="Kuo S."/>
            <person name="Podell S."/>
            <person name="Allen E.E."/>
        </authorList>
    </citation>
    <scope>NUCLEOTIDE SEQUENCE [LARGE SCALE GENOMIC DNA]</scope>
    <source>
        <strain evidence="1 2">G22</strain>
    </source>
</reference>
<proteinExistence type="predicted"/>
<evidence type="ECO:0000313" key="1">
    <source>
        <dbReference type="EMBL" id="ESP87072.1"/>
    </source>
</evidence>